<keyword evidence="2" id="KW-1185">Reference proteome</keyword>
<dbReference type="Proteomes" id="UP000199322">
    <property type="component" value="Unassembled WGS sequence"/>
</dbReference>
<accession>A0A1G6MLT9</accession>
<evidence type="ECO:0000313" key="1">
    <source>
        <dbReference type="EMBL" id="SDC56197.1"/>
    </source>
</evidence>
<proteinExistence type="predicted"/>
<evidence type="ECO:0008006" key="3">
    <source>
        <dbReference type="Google" id="ProtNLM"/>
    </source>
</evidence>
<dbReference type="EMBL" id="FMYV01000005">
    <property type="protein sequence ID" value="SDC56197.1"/>
    <property type="molecule type" value="Genomic_DNA"/>
</dbReference>
<organism evidence="1 2">
    <name type="scientific">Geotoga petraea</name>
    <dbReference type="NCBI Taxonomy" id="28234"/>
    <lineage>
        <taxon>Bacteria</taxon>
        <taxon>Thermotogati</taxon>
        <taxon>Thermotogota</taxon>
        <taxon>Thermotogae</taxon>
        <taxon>Petrotogales</taxon>
        <taxon>Petrotogaceae</taxon>
        <taxon>Geotoga</taxon>
    </lineage>
</organism>
<gene>
    <name evidence="1" type="ORF">SAMN04488588_1296</name>
</gene>
<sequence length="37" mass="4493">MKEETRKRREKHKFYRELIKREGLKTAADVIGLTPTY</sequence>
<evidence type="ECO:0000313" key="2">
    <source>
        <dbReference type="Proteomes" id="UP000199322"/>
    </source>
</evidence>
<protein>
    <recommendedName>
        <fullName evidence="3">Transposase</fullName>
    </recommendedName>
</protein>
<dbReference type="STRING" id="28234.SAMN04488588_1296"/>
<name>A0A1G6MLT9_9BACT</name>
<reference evidence="1 2" key="1">
    <citation type="submission" date="2016-10" db="EMBL/GenBank/DDBJ databases">
        <authorList>
            <person name="de Groot N.N."/>
        </authorList>
    </citation>
    <scope>NUCLEOTIDE SEQUENCE [LARGE SCALE GENOMIC DNA]</scope>
    <source>
        <strain evidence="1 2">WG14</strain>
    </source>
</reference>
<dbReference type="AlphaFoldDB" id="A0A1G6MLT9"/>